<feature type="chain" id="PRO_5042952089" description="Secreted protein" evidence="1">
    <location>
        <begin position="23"/>
        <end position="156"/>
    </location>
</feature>
<keyword evidence="1" id="KW-0732">Signal</keyword>
<sequence>MKRVILAAGTAALLLALGTAQAAPNEEVFARNKPLAEQIQRIEVEMGDGKTYSELRLEDRSRVREALSRMHGVLDQYPDQATLPEPSKIALFNDQQIVNTILTKAREDSRQVCVREKTTGSHRATTQCMTVAQRQRAKDDAQKNLTNAQRTGQSIF</sequence>
<evidence type="ECO:0000313" key="3">
    <source>
        <dbReference type="Proteomes" id="UP001226084"/>
    </source>
</evidence>
<dbReference type="AlphaFoldDB" id="A0AAP5AHH5"/>
<proteinExistence type="predicted"/>
<evidence type="ECO:0000313" key="2">
    <source>
        <dbReference type="EMBL" id="MDQ1107638.1"/>
    </source>
</evidence>
<gene>
    <name evidence="2" type="ORF">QE424_000797</name>
</gene>
<evidence type="ECO:0008006" key="4">
    <source>
        <dbReference type="Google" id="ProtNLM"/>
    </source>
</evidence>
<dbReference type="EMBL" id="JAUTAS010000001">
    <property type="protein sequence ID" value="MDQ1107638.1"/>
    <property type="molecule type" value="Genomic_DNA"/>
</dbReference>
<evidence type="ECO:0000256" key="1">
    <source>
        <dbReference type="SAM" id="SignalP"/>
    </source>
</evidence>
<feature type="signal peptide" evidence="1">
    <location>
        <begin position="1"/>
        <end position="22"/>
    </location>
</feature>
<comment type="caution">
    <text evidence="2">The sequence shown here is derived from an EMBL/GenBank/DDBJ whole genome shotgun (WGS) entry which is preliminary data.</text>
</comment>
<organism evidence="2 3">
    <name type="scientific">Stenotrophomonas rhizophila</name>
    <dbReference type="NCBI Taxonomy" id="216778"/>
    <lineage>
        <taxon>Bacteria</taxon>
        <taxon>Pseudomonadati</taxon>
        <taxon>Pseudomonadota</taxon>
        <taxon>Gammaproteobacteria</taxon>
        <taxon>Lysobacterales</taxon>
        <taxon>Lysobacteraceae</taxon>
        <taxon>Stenotrophomonas</taxon>
    </lineage>
</organism>
<accession>A0AAP5AHH5</accession>
<dbReference type="RefSeq" id="WP_095363630.1">
    <property type="nucleotide sequence ID" value="NZ_CP088000.1"/>
</dbReference>
<name>A0AAP5AHH5_9GAMM</name>
<reference evidence="2" key="1">
    <citation type="submission" date="2023-07" db="EMBL/GenBank/DDBJ databases">
        <title>Functional and genomic diversity of the sorghum phyllosphere microbiome.</title>
        <authorList>
            <person name="Shade A."/>
        </authorList>
    </citation>
    <scope>NUCLEOTIDE SEQUENCE</scope>
    <source>
        <strain evidence="2">SORGH_AS_0457</strain>
    </source>
</reference>
<protein>
    <recommendedName>
        <fullName evidence="4">Secreted protein</fullName>
    </recommendedName>
</protein>
<dbReference type="Proteomes" id="UP001226084">
    <property type="component" value="Unassembled WGS sequence"/>
</dbReference>